<dbReference type="GeneID" id="41967272"/>
<organism evidence="2 3">
    <name type="scientific">Pyricularia grisea</name>
    <name type="common">Crabgrass-specific blast fungus</name>
    <name type="synonym">Magnaporthe grisea</name>
    <dbReference type="NCBI Taxonomy" id="148305"/>
    <lineage>
        <taxon>Eukaryota</taxon>
        <taxon>Fungi</taxon>
        <taxon>Dikarya</taxon>
        <taxon>Ascomycota</taxon>
        <taxon>Pezizomycotina</taxon>
        <taxon>Sordariomycetes</taxon>
        <taxon>Sordariomycetidae</taxon>
        <taxon>Magnaporthales</taxon>
        <taxon>Pyriculariaceae</taxon>
        <taxon>Pyricularia</taxon>
    </lineage>
</organism>
<dbReference type="AlphaFoldDB" id="A0A6P8AMH6"/>
<evidence type="ECO:0000313" key="3">
    <source>
        <dbReference type="RefSeq" id="XP_030976105.1"/>
    </source>
</evidence>
<name>A0A6P8AMH6_PYRGI</name>
<evidence type="ECO:0000313" key="2">
    <source>
        <dbReference type="Proteomes" id="UP000515153"/>
    </source>
</evidence>
<feature type="region of interest" description="Disordered" evidence="1">
    <location>
        <begin position="1"/>
        <end position="32"/>
    </location>
</feature>
<dbReference type="KEGG" id="pgri:PgNI_12419"/>
<reference evidence="3" key="1">
    <citation type="journal article" date="2019" name="Mol. Biol. Evol.">
        <title>Blast fungal genomes show frequent chromosomal changes, gene gains and losses, and effector gene turnover.</title>
        <authorList>
            <person name="Gomez Luciano L.B."/>
            <person name="Jason Tsai I."/>
            <person name="Chuma I."/>
            <person name="Tosa Y."/>
            <person name="Chen Y.H."/>
            <person name="Li J.Y."/>
            <person name="Li M.Y."/>
            <person name="Jade Lu M.Y."/>
            <person name="Nakayashiki H."/>
            <person name="Li W.H."/>
        </authorList>
    </citation>
    <scope>NUCLEOTIDE SEQUENCE</scope>
    <source>
        <strain evidence="3">NI907</strain>
    </source>
</reference>
<protein>
    <submittedName>
        <fullName evidence="3">Uncharacterized protein</fullName>
    </submittedName>
</protein>
<keyword evidence="2" id="KW-1185">Reference proteome</keyword>
<reference evidence="3" key="3">
    <citation type="submission" date="2025-08" db="UniProtKB">
        <authorList>
            <consortium name="RefSeq"/>
        </authorList>
    </citation>
    <scope>IDENTIFICATION</scope>
    <source>
        <strain evidence="3">NI907</strain>
    </source>
</reference>
<accession>A0A6P8AMH6</accession>
<gene>
    <name evidence="3" type="ORF">PgNI_12419</name>
</gene>
<reference evidence="3" key="2">
    <citation type="submission" date="2019-10" db="EMBL/GenBank/DDBJ databases">
        <authorList>
            <consortium name="NCBI Genome Project"/>
        </authorList>
    </citation>
    <scope>NUCLEOTIDE SEQUENCE</scope>
    <source>
        <strain evidence="3">NI907</strain>
    </source>
</reference>
<dbReference type="Proteomes" id="UP000515153">
    <property type="component" value="Unplaced"/>
</dbReference>
<evidence type="ECO:0000256" key="1">
    <source>
        <dbReference type="SAM" id="MobiDB-lite"/>
    </source>
</evidence>
<sequence length="73" mass="7938">MATRSPGFRVVTSGPVESTMPAASWPRMQSPSTTRVPIAPVFQKCTSELFLGCTSHAQEPRQVLVIELVPRLA</sequence>
<proteinExistence type="predicted"/>
<dbReference type="RefSeq" id="XP_030976105.1">
    <property type="nucleotide sequence ID" value="XM_031132369.1"/>
</dbReference>